<name>A0A1U7CPL6_9BACT</name>
<keyword evidence="2" id="KW-1185">Reference proteome</keyword>
<reference evidence="2" key="1">
    <citation type="submission" date="2016-12" db="EMBL/GenBank/DDBJ databases">
        <title>Comparative genomics of four Isosphaeraceae planctomycetes: a common pool of plasmids and glycoside hydrolase genes.</title>
        <authorList>
            <person name="Ivanova A."/>
        </authorList>
    </citation>
    <scope>NUCLEOTIDE SEQUENCE [LARGE SCALE GENOMIC DNA]</scope>
    <source>
        <strain evidence="2">PX4</strain>
    </source>
</reference>
<sequence length="139" mass="15454">MKPPRMQFTIRRLMLAVSVVALILAPARFARHAVPHFLRCRVLCLQADDLSRMCRSLAALYRDCGLPHPPSPFIYYCDDPNAVAIAELVLSNTMHCPHARSAGCIALLDSRPGGERESIQASDSLGRAAHEELRVYQKT</sequence>
<dbReference type="EMBL" id="CP019082">
    <property type="protein sequence ID" value="APW60823.1"/>
    <property type="molecule type" value="Genomic_DNA"/>
</dbReference>
<evidence type="ECO:0000313" key="2">
    <source>
        <dbReference type="Proteomes" id="UP000186309"/>
    </source>
</evidence>
<gene>
    <name evidence="1" type="ORF">BSF38_02314</name>
</gene>
<proteinExistence type="predicted"/>
<dbReference type="AlphaFoldDB" id="A0A1U7CPL6"/>
<organism evidence="1 2">
    <name type="scientific">Paludisphaera borealis</name>
    <dbReference type="NCBI Taxonomy" id="1387353"/>
    <lineage>
        <taxon>Bacteria</taxon>
        <taxon>Pseudomonadati</taxon>
        <taxon>Planctomycetota</taxon>
        <taxon>Planctomycetia</taxon>
        <taxon>Isosphaerales</taxon>
        <taxon>Isosphaeraceae</taxon>
        <taxon>Paludisphaera</taxon>
    </lineage>
</organism>
<accession>A0A1U7CPL6</accession>
<dbReference type="Proteomes" id="UP000186309">
    <property type="component" value="Chromosome"/>
</dbReference>
<dbReference type="KEGG" id="pbor:BSF38_02314"/>
<evidence type="ECO:0000313" key="1">
    <source>
        <dbReference type="EMBL" id="APW60823.1"/>
    </source>
</evidence>
<protein>
    <submittedName>
        <fullName evidence="1">Uncharacterized protein</fullName>
    </submittedName>
</protein>